<evidence type="ECO:0000256" key="2">
    <source>
        <dbReference type="ARBA" id="ARBA00022649"/>
    </source>
</evidence>
<keyword evidence="2" id="KW-1277">Toxin-antitoxin system</keyword>
<dbReference type="InterPro" id="IPR007712">
    <property type="entry name" value="RelE/ParE_toxin"/>
</dbReference>
<dbReference type="RefSeq" id="WP_301135494.1">
    <property type="nucleotide sequence ID" value="NZ_JAUHPW010000011.1"/>
</dbReference>
<dbReference type="Proteomes" id="UP001172728">
    <property type="component" value="Unassembled WGS sequence"/>
</dbReference>
<dbReference type="EMBL" id="JAUHPW010000011">
    <property type="protein sequence ID" value="MDN4476780.1"/>
    <property type="molecule type" value="Genomic_DNA"/>
</dbReference>
<dbReference type="InterPro" id="IPR051803">
    <property type="entry name" value="TA_system_RelE-like_toxin"/>
</dbReference>
<gene>
    <name evidence="3" type="ORF">QQX09_13050</name>
</gene>
<dbReference type="Pfam" id="PF05016">
    <property type="entry name" value="ParE_toxin"/>
    <property type="match status" value="1"/>
</dbReference>
<comment type="similarity">
    <text evidence="1">Belongs to the RelE toxin family.</text>
</comment>
<reference evidence="3" key="1">
    <citation type="submission" date="2023-06" db="EMBL/GenBank/DDBJ databases">
        <title>Sysu t00192.</title>
        <authorList>
            <person name="Gao L."/>
            <person name="Fang B.-Z."/>
            <person name="Li W.-J."/>
        </authorList>
    </citation>
    <scope>NUCLEOTIDE SEQUENCE</scope>
    <source>
        <strain evidence="3">SYSU T00192</strain>
    </source>
</reference>
<dbReference type="Gene3D" id="3.30.2310.20">
    <property type="entry name" value="RelE-like"/>
    <property type="match status" value="1"/>
</dbReference>
<evidence type="ECO:0000313" key="4">
    <source>
        <dbReference type="Proteomes" id="UP001172728"/>
    </source>
</evidence>
<evidence type="ECO:0000313" key="3">
    <source>
        <dbReference type="EMBL" id="MDN4476780.1"/>
    </source>
</evidence>
<protein>
    <submittedName>
        <fullName evidence="3">Type II toxin-antitoxin system RelE/ParE family toxin</fullName>
    </submittedName>
</protein>
<accession>A0ABT8GCB2</accession>
<organism evidence="3 4">
    <name type="scientific">Demequina litoralis</name>
    <dbReference type="NCBI Taxonomy" id="3051660"/>
    <lineage>
        <taxon>Bacteria</taxon>
        <taxon>Bacillati</taxon>
        <taxon>Actinomycetota</taxon>
        <taxon>Actinomycetes</taxon>
        <taxon>Micrococcales</taxon>
        <taxon>Demequinaceae</taxon>
        <taxon>Demequina</taxon>
    </lineage>
</organism>
<dbReference type="PANTHER" id="PTHR33755">
    <property type="entry name" value="TOXIN PARE1-RELATED"/>
    <property type="match status" value="1"/>
</dbReference>
<sequence>MSPIRLVTTHRADEDIATASAHYVAHAGIEPAVAFIDALETAIRSLAENPAIGSTRFAIATAIPDLRGLALPRLPFVVLYTADADALRIHRVLHTARDLPQELDDRS</sequence>
<comment type="caution">
    <text evidence="3">The sequence shown here is derived from an EMBL/GenBank/DDBJ whole genome shotgun (WGS) entry which is preliminary data.</text>
</comment>
<name>A0ABT8GCB2_9MICO</name>
<evidence type="ECO:0000256" key="1">
    <source>
        <dbReference type="ARBA" id="ARBA00006226"/>
    </source>
</evidence>
<keyword evidence="4" id="KW-1185">Reference proteome</keyword>
<proteinExistence type="inferred from homology"/>
<dbReference type="InterPro" id="IPR035093">
    <property type="entry name" value="RelE/ParE_toxin_dom_sf"/>
</dbReference>